<dbReference type="Pfam" id="PF09976">
    <property type="entry name" value="TPR_21"/>
    <property type="match status" value="1"/>
</dbReference>
<gene>
    <name evidence="10" type="ORF">GV829_07385</name>
</gene>
<protein>
    <submittedName>
        <fullName evidence="10">Tetratricopeptide repeat protein</fullName>
    </submittedName>
</protein>
<keyword evidence="6 8" id="KW-0472">Membrane</keyword>
<dbReference type="InterPro" id="IPR018704">
    <property type="entry name" value="SecYEG/CpoB_TPR"/>
</dbReference>
<dbReference type="AlphaFoldDB" id="A0A6M4AU81"/>
<name>A0A6M4AU81_9SPHN</name>
<feature type="transmembrane region" description="Helical" evidence="8">
    <location>
        <begin position="30"/>
        <end position="52"/>
    </location>
</feature>
<evidence type="ECO:0000313" key="11">
    <source>
        <dbReference type="Proteomes" id="UP000503018"/>
    </source>
</evidence>
<evidence type="ECO:0000256" key="1">
    <source>
        <dbReference type="ARBA" id="ARBA00004167"/>
    </source>
</evidence>
<evidence type="ECO:0000313" key="10">
    <source>
        <dbReference type="EMBL" id="QJQ32296.1"/>
    </source>
</evidence>
<dbReference type="KEGG" id="slan:GV829_07385"/>
<evidence type="ECO:0000256" key="4">
    <source>
        <dbReference type="ARBA" id="ARBA00022692"/>
    </source>
</evidence>
<keyword evidence="5 8" id="KW-1133">Transmembrane helix</keyword>
<keyword evidence="4 8" id="KW-0812">Transmembrane</keyword>
<dbReference type="PANTHER" id="PTHR38035:SF1">
    <property type="entry name" value="ANCILLARY SECYEG TRANSLOCON SUBUNIT"/>
    <property type="match status" value="1"/>
</dbReference>
<dbReference type="PANTHER" id="PTHR38035">
    <property type="entry name" value="UPF0070 PROTEIN YFGM"/>
    <property type="match status" value="1"/>
</dbReference>
<dbReference type="InterPro" id="IPR026039">
    <property type="entry name" value="YfgM"/>
</dbReference>
<feature type="domain" description="Ancillary SecYEG translocon subunit/Cell division coordinator CpoB TPR" evidence="9">
    <location>
        <begin position="26"/>
        <end position="173"/>
    </location>
</feature>
<evidence type="ECO:0000256" key="3">
    <source>
        <dbReference type="ARBA" id="ARBA00022475"/>
    </source>
</evidence>
<accession>A0A6M4AU81</accession>
<evidence type="ECO:0000256" key="5">
    <source>
        <dbReference type="ARBA" id="ARBA00022989"/>
    </source>
</evidence>
<evidence type="ECO:0000256" key="6">
    <source>
        <dbReference type="ARBA" id="ARBA00023136"/>
    </source>
</evidence>
<dbReference type="Proteomes" id="UP000503018">
    <property type="component" value="Chromosome"/>
</dbReference>
<evidence type="ECO:0000256" key="8">
    <source>
        <dbReference type="SAM" id="Phobius"/>
    </source>
</evidence>
<evidence type="ECO:0000259" key="9">
    <source>
        <dbReference type="Pfam" id="PF09976"/>
    </source>
</evidence>
<dbReference type="EMBL" id="CP053015">
    <property type="protein sequence ID" value="QJQ32296.1"/>
    <property type="molecule type" value="Genomic_DNA"/>
</dbReference>
<dbReference type="GO" id="GO:0005886">
    <property type="term" value="C:plasma membrane"/>
    <property type="evidence" value="ECO:0007669"/>
    <property type="project" value="UniProtKB-SubCell"/>
</dbReference>
<proteinExistence type="predicted"/>
<evidence type="ECO:0000256" key="7">
    <source>
        <dbReference type="ARBA" id="ARBA00023186"/>
    </source>
</evidence>
<reference evidence="10 11" key="1">
    <citation type="submission" date="2020-01" db="EMBL/GenBank/DDBJ databases">
        <title>Sphingomonas sp. strain CSW-10.</title>
        <authorList>
            <person name="Chen W.-M."/>
        </authorList>
    </citation>
    <scope>NUCLEOTIDE SEQUENCE [LARGE SCALE GENOMIC DNA]</scope>
    <source>
        <strain evidence="10 11">CSW-10</strain>
    </source>
</reference>
<keyword evidence="11" id="KW-1185">Reference proteome</keyword>
<comment type="subcellular location">
    <subcellularLocation>
        <location evidence="2">Cell membrane</location>
    </subcellularLocation>
    <subcellularLocation>
        <location evidence="1">Membrane</location>
        <topology evidence="1">Single-pass membrane protein</topology>
    </subcellularLocation>
</comment>
<keyword evidence="3" id="KW-1003">Cell membrane</keyword>
<organism evidence="10 11">
    <name type="scientific">Sphingomonas lacunae</name>
    <dbReference type="NCBI Taxonomy" id="2698828"/>
    <lineage>
        <taxon>Bacteria</taxon>
        <taxon>Pseudomonadati</taxon>
        <taxon>Pseudomonadota</taxon>
        <taxon>Alphaproteobacteria</taxon>
        <taxon>Sphingomonadales</taxon>
        <taxon>Sphingomonadaceae</taxon>
        <taxon>Sphingomonas</taxon>
    </lineage>
</organism>
<keyword evidence="7" id="KW-0143">Chaperone</keyword>
<evidence type="ECO:0000256" key="2">
    <source>
        <dbReference type="ARBA" id="ARBA00004236"/>
    </source>
</evidence>
<dbReference type="RefSeq" id="WP_169945400.1">
    <property type="nucleotide sequence ID" value="NZ_CP053015.1"/>
</dbReference>
<dbReference type="GO" id="GO:0044877">
    <property type="term" value="F:protein-containing complex binding"/>
    <property type="evidence" value="ECO:0007669"/>
    <property type="project" value="InterPro"/>
</dbReference>
<sequence>MALPPSNPDTFMQEVDDAVRADRLQSFVRSYGRGLIALVIVAFLALAGWLWWQNDQASKAGETGRNFSMALETLGQGRPKAAAEQFQPIVNDGSPTYRALALMAQANAALAENDARTAAAKFGLVANDSGIDQPIRDAALLRQTLVEFDQMDPAAVVARLRNLVSQPGPAFASAAELTALAEMKRGNDRAAGQLYKRITEAPDVPESLKSRALQMVSLLGADAARPAAATPAAAAATTKTGE</sequence>